<feature type="region of interest" description="Disordered" evidence="1">
    <location>
        <begin position="1054"/>
        <end position="1105"/>
    </location>
</feature>
<dbReference type="GO" id="GO:0034063">
    <property type="term" value="P:stress granule assembly"/>
    <property type="evidence" value="ECO:0007669"/>
    <property type="project" value="TreeGrafter"/>
</dbReference>
<protein>
    <recommendedName>
        <fullName evidence="2">LsmAD domain-containing protein</fullName>
    </recommendedName>
</protein>
<feature type="compositionally biased region" description="Low complexity" evidence="1">
    <location>
        <begin position="826"/>
        <end position="862"/>
    </location>
</feature>
<dbReference type="GO" id="GO:0003729">
    <property type="term" value="F:mRNA binding"/>
    <property type="evidence" value="ECO:0007669"/>
    <property type="project" value="TreeGrafter"/>
</dbReference>
<feature type="compositionally biased region" description="Gly residues" evidence="1">
    <location>
        <begin position="684"/>
        <end position="696"/>
    </location>
</feature>
<feature type="compositionally biased region" description="Polar residues" evidence="1">
    <location>
        <begin position="627"/>
        <end position="657"/>
    </location>
</feature>
<dbReference type="PANTHER" id="PTHR12854">
    <property type="entry name" value="ATAXIN 2-RELATED"/>
    <property type="match status" value="1"/>
</dbReference>
<feature type="compositionally biased region" description="Polar residues" evidence="1">
    <location>
        <begin position="563"/>
        <end position="577"/>
    </location>
</feature>
<organism evidence="3 4">
    <name type="scientific">Hypsibius exemplaris</name>
    <name type="common">Freshwater tardigrade</name>
    <dbReference type="NCBI Taxonomy" id="2072580"/>
    <lineage>
        <taxon>Eukaryota</taxon>
        <taxon>Metazoa</taxon>
        <taxon>Ecdysozoa</taxon>
        <taxon>Tardigrada</taxon>
        <taxon>Eutardigrada</taxon>
        <taxon>Parachela</taxon>
        <taxon>Hypsibioidea</taxon>
        <taxon>Hypsibiidae</taxon>
        <taxon>Hypsibius</taxon>
    </lineage>
</organism>
<proteinExistence type="predicted"/>
<dbReference type="AlphaFoldDB" id="A0A9X6RJJ3"/>
<dbReference type="OrthoDB" id="2275718at2759"/>
<dbReference type="EMBL" id="MTYJ01000178">
    <property type="protein sequence ID" value="OWA49957.1"/>
    <property type="molecule type" value="Genomic_DNA"/>
</dbReference>
<dbReference type="InterPro" id="IPR045117">
    <property type="entry name" value="ATXN2-like"/>
</dbReference>
<name>A0A9X6RJJ3_HYPEX</name>
<dbReference type="PANTHER" id="PTHR12854:SF7">
    <property type="entry name" value="ATAXIN-2 HOMOLOG"/>
    <property type="match status" value="1"/>
</dbReference>
<feature type="compositionally biased region" description="Polar residues" evidence="1">
    <location>
        <begin position="670"/>
        <end position="683"/>
    </location>
</feature>
<keyword evidence="4" id="KW-1185">Reference proteome</keyword>
<feature type="region of interest" description="Disordered" evidence="1">
    <location>
        <begin position="1"/>
        <end position="39"/>
    </location>
</feature>
<feature type="region of interest" description="Disordered" evidence="1">
    <location>
        <begin position="897"/>
        <end position="916"/>
    </location>
</feature>
<reference evidence="4" key="1">
    <citation type="submission" date="2017-01" db="EMBL/GenBank/DDBJ databases">
        <title>Comparative genomics of anhydrobiosis in the tardigrade Hypsibius dujardini.</title>
        <authorList>
            <person name="Yoshida Y."/>
            <person name="Koutsovoulos G."/>
            <person name="Laetsch D."/>
            <person name="Stevens L."/>
            <person name="Kumar S."/>
            <person name="Horikawa D."/>
            <person name="Ishino K."/>
            <person name="Komine S."/>
            <person name="Tomita M."/>
            <person name="Blaxter M."/>
            <person name="Arakawa K."/>
        </authorList>
    </citation>
    <scope>NUCLEOTIDE SEQUENCE [LARGE SCALE GENOMIC DNA]</scope>
    <source>
        <strain evidence="4">Z151</strain>
    </source>
</reference>
<dbReference type="SMART" id="SM01272">
    <property type="entry name" value="LsmAD"/>
    <property type="match status" value="1"/>
</dbReference>
<feature type="compositionally biased region" description="Low complexity" evidence="1">
    <location>
        <begin position="430"/>
        <end position="447"/>
    </location>
</feature>
<feature type="compositionally biased region" description="Low complexity" evidence="1">
    <location>
        <begin position="1086"/>
        <end position="1097"/>
    </location>
</feature>
<dbReference type="Pfam" id="PF06741">
    <property type="entry name" value="LsmAD"/>
    <property type="match status" value="1"/>
</dbReference>
<feature type="region of interest" description="Disordered" evidence="1">
    <location>
        <begin position="288"/>
        <end position="869"/>
    </location>
</feature>
<feature type="domain" description="LsmAD" evidence="2">
    <location>
        <begin position="254"/>
        <end position="321"/>
    </location>
</feature>
<feature type="compositionally biased region" description="Low complexity" evidence="1">
    <location>
        <begin position="897"/>
        <end position="910"/>
    </location>
</feature>
<gene>
    <name evidence="3" type="ORF">BV898_14489</name>
</gene>
<dbReference type="Proteomes" id="UP000192578">
    <property type="component" value="Unassembled WGS sequence"/>
</dbReference>
<dbReference type="InterPro" id="IPR009604">
    <property type="entry name" value="LsmAD_domain"/>
</dbReference>
<comment type="caution">
    <text evidence="3">The sequence shown here is derived from an EMBL/GenBank/DDBJ whole genome shotgun (WGS) entry which is preliminary data.</text>
</comment>
<evidence type="ECO:0000256" key="1">
    <source>
        <dbReference type="SAM" id="MobiDB-lite"/>
    </source>
</evidence>
<accession>A0A9X6RJJ3</accession>
<evidence type="ECO:0000313" key="3">
    <source>
        <dbReference type="EMBL" id="OWA49957.1"/>
    </source>
</evidence>
<evidence type="ECO:0000259" key="2">
    <source>
        <dbReference type="SMART" id="SM01272"/>
    </source>
</evidence>
<sequence>MPDLAGTGKKLPSAAAATHLPGNGRDQEAARGATQPMSWSGVASKGIVNKAHSGGGQKAVEVAAGHDGGSGGKSAIINTLVPSESRNGALSHSKIDFGIAISIGSEAKLTTANGKEFQGALHSVSANGDVMLQGATDVREATHTAPNSGFTVFEKKDTVAVTMMDVNSSRCVPATKTQTGDVTVTPKVDRIVTDAELAALVGRRPSEQRQAELTPWESDPDVVSNVHAAAGLGDLSTNWSPQAMFKNHDRNFKKSDFKSDLSQYTIQLEKQNTPEYRQMERNAERIANEINQKSGANGRRAGSDTEDFEDEETKFSAVTGPQDARYSSSSKAALNGDWRNPANRTPQHTPEQQLNRAAGGGGDQRRSSNPPRPNNSQQLPYRDNHRNLQRNTSSGSGGGGGGPSNQDVRGAGYRDGGHSPNNWKRDSQDRSSPPVSQQQQSNARAPLLPNPPGLPISPSGGGATRQPSPPVFAPAAGPTAPTAVAPSPNVPQPAPNVQSFKQDYKKLTPGHDTTSRKPGPASEPTSARGGVGAFKPPYQKQASQEPKRPPSERSGSERSSRGDQLNNQGSGSAQTLGRPSPEIEASTTPVQPHSSPPARQEQQPSSARQPPDVNAWSKPPHIRAEGSQPQQQPQTRNISPNQPVVQHTVTYHNQQQRLGGFQGGHDNSRQSRPNPNDFPKQNIQGGGNGGGNGGGQHYNRDNRPPQQQQQQQQQRVDGQYRNNRSKESSPTLTDPDGRATKASPRPQSVDTGSGARSEERIESGPKLSKLNPEAKEFTPMLQRPNQSQESVSPALDHASVEPFRGPNIQRTASFPPSSGPAPPHFHQPQMQHQQPMQHHQQQQQQHQQQQLQMQHHQHQQNQSLSPSAAVVQRPEFPPQGFMSVPMPPAFPNYAFQQQQMYQQQQLQQQQPAHPNFSPSSPVIMPNMPRGQVPPYGSQTQIYPMNPQAQPMMYAQAPPPQQGYMQPPMMPGQPEYPIMPPAFVPQMLGPGVPPGQLLWAGNVPPGGPYQAASSPQGMMYVPGNQYTAMGMAHPQMGQMVPMPYGMNIQQAQAFMQQHHQQQQQQHQQQQQQLQPQNGNHNPAAFMQHHQQQQQQQQHLRPPGNGN</sequence>
<feature type="compositionally biased region" description="Low complexity" evidence="1">
    <location>
        <begin position="473"/>
        <end position="487"/>
    </location>
</feature>
<dbReference type="GO" id="GO:0010494">
    <property type="term" value="C:cytoplasmic stress granule"/>
    <property type="evidence" value="ECO:0007669"/>
    <property type="project" value="TreeGrafter"/>
</dbReference>
<evidence type="ECO:0000313" key="4">
    <source>
        <dbReference type="Proteomes" id="UP000192578"/>
    </source>
</evidence>
<feature type="compositionally biased region" description="Basic and acidic residues" evidence="1">
    <location>
        <begin position="545"/>
        <end position="561"/>
    </location>
</feature>
<feature type="compositionally biased region" description="Polar residues" evidence="1">
    <location>
        <begin position="342"/>
        <end position="355"/>
    </location>
</feature>
<feature type="compositionally biased region" description="Low complexity" evidence="1">
    <location>
        <begin position="1054"/>
        <end position="1075"/>
    </location>
</feature>